<evidence type="ECO:0000313" key="2">
    <source>
        <dbReference type="EMBL" id="MBC2385345.1"/>
    </source>
</evidence>
<proteinExistence type="predicted"/>
<feature type="chain" id="PRO_5045635528" evidence="1">
    <location>
        <begin position="22"/>
        <end position="104"/>
    </location>
</feature>
<sequence>MKKIVLTALICTALTSNAAMAKDACATIMCLGGTATGKGGLMCKQAIDDYFDIKKYRHGKYSEDRTLAARTSYLNQCSSDNNEEAKVRINATFGIVYSAPGKLY</sequence>
<keyword evidence="1" id="KW-0732">Signal</keyword>
<reference evidence="2 3" key="1">
    <citation type="submission" date="2020-04" db="EMBL/GenBank/DDBJ databases">
        <title>Pseudomonas crami sp. nov., a novel proteolytic bacterial species isolated from cream.</title>
        <authorList>
            <person name="Hofmann K."/>
            <person name="Woller A."/>
            <person name="Huptas C."/>
            <person name="Wenning M."/>
            <person name="Scherer S."/>
            <person name="Doll E.V."/>
        </authorList>
    </citation>
    <scope>NUCLEOTIDE SEQUENCE [LARGE SCALE GENOMIC DNA]</scope>
    <source>
        <strain evidence="2 3">WS 5096</strain>
    </source>
</reference>
<feature type="signal peptide" evidence="1">
    <location>
        <begin position="1"/>
        <end position="21"/>
    </location>
</feature>
<keyword evidence="3" id="KW-1185">Reference proteome</keyword>
<dbReference type="Proteomes" id="UP000534677">
    <property type="component" value="Unassembled WGS sequence"/>
</dbReference>
<evidence type="ECO:0000256" key="1">
    <source>
        <dbReference type="SAM" id="SignalP"/>
    </source>
</evidence>
<accession>A0ABR6THU0</accession>
<dbReference type="InterPro" id="IPR009989">
    <property type="entry name" value="TrbM"/>
</dbReference>
<evidence type="ECO:0000313" key="3">
    <source>
        <dbReference type="Proteomes" id="UP000534677"/>
    </source>
</evidence>
<dbReference type="RefSeq" id="WP_185710795.1">
    <property type="nucleotide sequence ID" value="NZ_JAAXCZ010000026.1"/>
</dbReference>
<dbReference type="EMBL" id="JAAXCZ010000026">
    <property type="protein sequence ID" value="MBC2385345.1"/>
    <property type="molecule type" value="Genomic_DNA"/>
</dbReference>
<gene>
    <name evidence="2" type="ORF">HF209_30795</name>
</gene>
<protein>
    <submittedName>
        <fullName evidence="2">Conjugal transfer protein</fullName>
    </submittedName>
</protein>
<dbReference type="Pfam" id="PF07424">
    <property type="entry name" value="TrbM"/>
    <property type="match status" value="1"/>
</dbReference>
<comment type="caution">
    <text evidence="2">The sequence shown here is derived from an EMBL/GenBank/DDBJ whole genome shotgun (WGS) entry which is preliminary data.</text>
</comment>
<organism evidence="2 3">
    <name type="scientific">Pseudomonas cremoris</name>
    <dbReference type="NCBI Taxonomy" id="2724178"/>
    <lineage>
        <taxon>Bacteria</taxon>
        <taxon>Pseudomonadati</taxon>
        <taxon>Pseudomonadota</taxon>
        <taxon>Gammaproteobacteria</taxon>
        <taxon>Pseudomonadales</taxon>
        <taxon>Pseudomonadaceae</taxon>
        <taxon>Pseudomonas</taxon>
    </lineage>
</organism>
<name>A0ABR6THU0_9PSED</name>